<dbReference type="EMBL" id="JAEPQZ010000017">
    <property type="protein sequence ID" value="KAG2172213.1"/>
    <property type="molecule type" value="Genomic_DNA"/>
</dbReference>
<feature type="transmembrane region" description="Helical" evidence="2">
    <location>
        <begin position="67"/>
        <end position="89"/>
    </location>
</feature>
<dbReference type="Proteomes" id="UP000654370">
    <property type="component" value="Unassembled WGS sequence"/>
</dbReference>
<comment type="caution">
    <text evidence="3">The sequence shown here is derived from an EMBL/GenBank/DDBJ whole genome shotgun (WGS) entry which is preliminary data.</text>
</comment>
<evidence type="ECO:0000256" key="1">
    <source>
        <dbReference type="SAM" id="MobiDB-lite"/>
    </source>
</evidence>
<organism evidence="3 4">
    <name type="scientific">Mortierella isabellina</name>
    <name type="common">Filamentous fungus</name>
    <name type="synonym">Umbelopsis isabellina</name>
    <dbReference type="NCBI Taxonomy" id="91625"/>
    <lineage>
        <taxon>Eukaryota</taxon>
        <taxon>Fungi</taxon>
        <taxon>Fungi incertae sedis</taxon>
        <taxon>Mucoromycota</taxon>
        <taxon>Mucoromycotina</taxon>
        <taxon>Umbelopsidomycetes</taxon>
        <taxon>Umbelopsidales</taxon>
        <taxon>Umbelopsidaceae</taxon>
        <taxon>Umbelopsis</taxon>
    </lineage>
</organism>
<proteinExistence type="predicted"/>
<evidence type="ECO:0000313" key="3">
    <source>
        <dbReference type="EMBL" id="KAG2172213.1"/>
    </source>
</evidence>
<sequence>MSTTSSYISSSSAPVPTATADGSASSSDTSATRLAMIMSVAIASICLTCFVWQSIQSYKLLGKSKWSQLSVLAFCQCLLGTVYSLFTLAAYCLSMSCEVRAVAEVIIINISDVVLQVILMHRFYAIKRRKAVLFVGITFIVALLVYLMVALAAGDIQSFMVGNVCVTGSRKYLSTTTR</sequence>
<gene>
    <name evidence="3" type="ORF">INT43_004754</name>
</gene>
<feature type="transmembrane region" description="Helical" evidence="2">
    <location>
        <begin position="131"/>
        <end position="153"/>
    </location>
</feature>
<feature type="transmembrane region" description="Helical" evidence="2">
    <location>
        <begin position="101"/>
        <end position="119"/>
    </location>
</feature>
<keyword evidence="4" id="KW-1185">Reference proteome</keyword>
<evidence type="ECO:0000256" key="2">
    <source>
        <dbReference type="SAM" id="Phobius"/>
    </source>
</evidence>
<evidence type="ECO:0000313" key="4">
    <source>
        <dbReference type="Proteomes" id="UP000654370"/>
    </source>
</evidence>
<dbReference type="AlphaFoldDB" id="A0A8H7PE33"/>
<accession>A0A8H7PE33</accession>
<feature type="transmembrane region" description="Helical" evidence="2">
    <location>
        <begin position="34"/>
        <end position="55"/>
    </location>
</feature>
<dbReference type="OrthoDB" id="2421405at2759"/>
<reference evidence="3" key="1">
    <citation type="submission" date="2020-12" db="EMBL/GenBank/DDBJ databases">
        <title>Metabolic potential, ecology and presence of endohyphal bacteria is reflected in genomic diversity of Mucoromycotina.</title>
        <authorList>
            <person name="Muszewska A."/>
            <person name="Okrasinska A."/>
            <person name="Steczkiewicz K."/>
            <person name="Drgas O."/>
            <person name="Orlowska M."/>
            <person name="Perlinska-Lenart U."/>
            <person name="Aleksandrzak-Piekarczyk T."/>
            <person name="Szatraj K."/>
            <person name="Zielenkiewicz U."/>
            <person name="Pilsyk S."/>
            <person name="Malc E."/>
            <person name="Mieczkowski P."/>
            <person name="Kruszewska J.S."/>
            <person name="Biernat P."/>
            <person name="Pawlowska J."/>
        </authorList>
    </citation>
    <scope>NUCLEOTIDE SEQUENCE</scope>
    <source>
        <strain evidence="3">WA0000067209</strain>
    </source>
</reference>
<protein>
    <submittedName>
        <fullName evidence="3">Uncharacterized protein</fullName>
    </submittedName>
</protein>
<keyword evidence="2" id="KW-0812">Transmembrane</keyword>
<keyword evidence="2" id="KW-0472">Membrane</keyword>
<feature type="region of interest" description="Disordered" evidence="1">
    <location>
        <begin position="1"/>
        <end position="26"/>
    </location>
</feature>
<name>A0A8H7PE33_MORIS</name>
<keyword evidence="2" id="KW-1133">Transmembrane helix</keyword>